<dbReference type="SUPFAM" id="SSF47413">
    <property type="entry name" value="lambda repressor-like DNA-binding domains"/>
    <property type="match status" value="1"/>
</dbReference>
<keyword evidence="3" id="KW-1185">Reference proteome</keyword>
<dbReference type="Pfam" id="PF19054">
    <property type="entry name" value="DUF5753"/>
    <property type="match status" value="1"/>
</dbReference>
<name>A0A7X6MHW3_9ACTN</name>
<proteinExistence type="predicted"/>
<organism evidence="2 3">
    <name type="scientific">Nocardiopsis alborubida</name>
    <dbReference type="NCBI Taxonomy" id="146802"/>
    <lineage>
        <taxon>Bacteria</taxon>
        <taxon>Bacillati</taxon>
        <taxon>Actinomycetota</taxon>
        <taxon>Actinomycetes</taxon>
        <taxon>Streptosporangiales</taxon>
        <taxon>Nocardiopsidaceae</taxon>
        <taxon>Nocardiopsis</taxon>
    </lineage>
</organism>
<protein>
    <submittedName>
        <fullName evidence="2">Helix-turn-helix transcriptional regulator</fullName>
    </submittedName>
</protein>
<dbReference type="Gene3D" id="1.10.260.40">
    <property type="entry name" value="lambda repressor-like DNA-binding domains"/>
    <property type="match status" value="1"/>
</dbReference>
<accession>A0A7X6MHW3</accession>
<dbReference type="SMART" id="SM00530">
    <property type="entry name" value="HTH_XRE"/>
    <property type="match status" value="1"/>
</dbReference>
<evidence type="ECO:0000259" key="1">
    <source>
        <dbReference type="PROSITE" id="PS50943"/>
    </source>
</evidence>
<sequence>MTDYQTARVSLGVRLRELREEAGLSGRELAFRAGWHPSKVSRLEHGKQTASTDDLRPWALLCGRQDAAGGLVAQLRSLETHYASWRRQLAAGHEARQHSYFPLDERTRRFRIFESACVPGFLQTADYARFMFRRGVRLHGVPDDGKRAVDARIERQRVLEAPDKTFHLLIWEPALRFRLAPDAVMADQLERVIAELTSGRAEIGVIPMRCSMDVVPSHGFWIFDDDRVIVETIGAELCLTDDDAVEPYRRVFDQLSRSAVRGPVAVRLVEGVIGDLTGAVASRQERS</sequence>
<dbReference type="InterPro" id="IPR010982">
    <property type="entry name" value="Lambda_DNA-bd_dom_sf"/>
</dbReference>
<dbReference type="AlphaFoldDB" id="A0A7X6MHW3"/>
<dbReference type="CDD" id="cd00093">
    <property type="entry name" value="HTH_XRE"/>
    <property type="match status" value="1"/>
</dbReference>
<evidence type="ECO:0000313" key="2">
    <source>
        <dbReference type="EMBL" id="NKZ00004.1"/>
    </source>
</evidence>
<comment type="caution">
    <text evidence="2">The sequence shown here is derived from an EMBL/GenBank/DDBJ whole genome shotgun (WGS) entry which is preliminary data.</text>
</comment>
<dbReference type="InterPro" id="IPR043917">
    <property type="entry name" value="DUF5753"/>
</dbReference>
<dbReference type="GO" id="GO:0003677">
    <property type="term" value="F:DNA binding"/>
    <property type="evidence" value="ECO:0007669"/>
    <property type="project" value="InterPro"/>
</dbReference>
<dbReference type="RefSeq" id="WP_061080145.1">
    <property type="nucleotide sequence ID" value="NZ_JAAXPG010000020.1"/>
</dbReference>
<dbReference type="Pfam" id="PF13560">
    <property type="entry name" value="HTH_31"/>
    <property type="match status" value="1"/>
</dbReference>
<dbReference type="PROSITE" id="PS50943">
    <property type="entry name" value="HTH_CROC1"/>
    <property type="match status" value="1"/>
</dbReference>
<reference evidence="2 3" key="1">
    <citation type="submission" date="2020-04" db="EMBL/GenBank/DDBJ databases">
        <title>MicrobeNet Type strains.</title>
        <authorList>
            <person name="Nicholson A.C."/>
        </authorList>
    </citation>
    <scope>NUCLEOTIDE SEQUENCE [LARGE SCALE GENOMIC DNA]</scope>
    <source>
        <strain evidence="2 3">ATCC 23612</strain>
    </source>
</reference>
<dbReference type="Proteomes" id="UP000553209">
    <property type="component" value="Unassembled WGS sequence"/>
</dbReference>
<feature type="domain" description="HTH cro/C1-type" evidence="1">
    <location>
        <begin position="15"/>
        <end position="55"/>
    </location>
</feature>
<evidence type="ECO:0000313" key="3">
    <source>
        <dbReference type="Proteomes" id="UP000553209"/>
    </source>
</evidence>
<dbReference type="InterPro" id="IPR001387">
    <property type="entry name" value="Cro/C1-type_HTH"/>
</dbReference>
<dbReference type="EMBL" id="JAAXPG010000020">
    <property type="protein sequence ID" value="NKZ00004.1"/>
    <property type="molecule type" value="Genomic_DNA"/>
</dbReference>
<gene>
    <name evidence="2" type="ORF">HGB44_20360</name>
</gene>